<keyword evidence="6" id="KW-1185">Reference proteome</keyword>
<dbReference type="EMBL" id="PXYI01000002">
    <property type="protein sequence ID" value="PSJ41665.1"/>
    <property type="molecule type" value="Genomic_DNA"/>
</dbReference>
<dbReference type="Pfam" id="PF12833">
    <property type="entry name" value="HTH_18"/>
    <property type="match status" value="1"/>
</dbReference>
<dbReference type="Gene3D" id="3.40.50.880">
    <property type="match status" value="1"/>
</dbReference>
<evidence type="ECO:0000313" key="5">
    <source>
        <dbReference type="EMBL" id="PSJ41665.1"/>
    </source>
</evidence>
<keyword evidence="1" id="KW-0805">Transcription regulation</keyword>
<evidence type="ECO:0000313" key="6">
    <source>
        <dbReference type="Proteomes" id="UP000241167"/>
    </source>
</evidence>
<accession>A0A2P7QUL7</accession>
<feature type="region of interest" description="Disordered" evidence="3">
    <location>
        <begin position="322"/>
        <end position="344"/>
    </location>
</feature>
<dbReference type="CDD" id="cd03137">
    <property type="entry name" value="GATase1_AraC_1"/>
    <property type="match status" value="1"/>
</dbReference>
<keyword evidence="2" id="KW-0804">Transcription</keyword>
<evidence type="ECO:0000256" key="3">
    <source>
        <dbReference type="SAM" id="MobiDB-lite"/>
    </source>
</evidence>
<dbReference type="InterPro" id="IPR029062">
    <property type="entry name" value="Class_I_gatase-like"/>
</dbReference>
<proteinExistence type="predicted"/>
<comment type="caution">
    <text evidence="5">The sequence shown here is derived from an EMBL/GenBank/DDBJ whole genome shotgun (WGS) entry which is preliminary data.</text>
</comment>
<reference evidence="5 6" key="1">
    <citation type="submission" date="2018-03" db="EMBL/GenBank/DDBJ databases">
        <title>The draft genome of Sphingosinicella sp. GL-C-18.</title>
        <authorList>
            <person name="Liu L."/>
            <person name="Li L."/>
            <person name="Liang L."/>
            <person name="Zhang X."/>
            <person name="Wang T."/>
        </authorList>
    </citation>
    <scope>NUCLEOTIDE SEQUENCE [LARGE SCALE GENOMIC DNA]</scope>
    <source>
        <strain evidence="5 6">GL-C-18</strain>
    </source>
</reference>
<dbReference type="Proteomes" id="UP000241167">
    <property type="component" value="Unassembled WGS sequence"/>
</dbReference>
<name>A0A2P7QUL7_9SPHN</name>
<dbReference type="OrthoDB" id="186587at2"/>
<dbReference type="InterPro" id="IPR009057">
    <property type="entry name" value="Homeodomain-like_sf"/>
</dbReference>
<dbReference type="SUPFAM" id="SSF52317">
    <property type="entry name" value="Class I glutamine amidotransferase-like"/>
    <property type="match status" value="1"/>
</dbReference>
<organism evidence="5 6">
    <name type="scientific">Allosphingosinicella deserti</name>
    <dbReference type="NCBI Taxonomy" id="2116704"/>
    <lineage>
        <taxon>Bacteria</taxon>
        <taxon>Pseudomonadati</taxon>
        <taxon>Pseudomonadota</taxon>
        <taxon>Alphaproteobacteria</taxon>
        <taxon>Sphingomonadales</taxon>
        <taxon>Sphingomonadaceae</taxon>
        <taxon>Allosphingosinicella</taxon>
    </lineage>
</organism>
<dbReference type="Pfam" id="PF01965">
    <property type="entry name" value="DJ-1_PfpI"/>
    <property type="match status" value="1"/>
</dbReference>
<dbReference type="GO" id="GO:0003700">
    <property type="term" value="F:DNA-binding transcription factor activity"/>
    <property type="evidence" value="ECO:0007669"/>
    <property type="project" value="InterPro"/>
</dbReference>
<evidence type="ECO:0000259" key="4">
    <source>
        <dbReference type="PROSITE" id="PS01124"/>
    </source>
</evidence>
<dbReference type="SUPFAM" id="SSF46689">
    <property type="entry name" value="Homeodomain-like"/>
    <property type="match status" value="2"/>
</dbReference>
<dbReference type="AlphaFoldDB" id="A0A2P7QUL7"/>
<dbReference type="RefSeq" id="WP_106511829.1">
    <property type="nucleotide sequence ID" value="NZ_PXYI01000002.1"/>
</dbReference>
<dbReference type="InterPro" id="IPR002818">
    <property type="entry name" value="DJ-1/PfpI"/>
</dbReference>
<gene>
    <name evidence="5" type="ORF">C7I55_05020</name>
</gene>
<dbReference type="InterPro" id="IPR052158">
    <property type="entry name" value="INH-QAR"/>
</dbReference>
<dbReference type="SMART" id="SM00342">
    <property type="entry name" value="HTH_ARAC"/>
    <property type="match status" value="1"/>
</dbReference>
<dbReference type="PANTHER" id="PTHR43130">
    <property type="entry name" value="ARAC-FAMILY TRANSCRIPTIONAL REGULATOR"/>
    <property type="match status" value="1"/>
</dbReference>
<protein>
    <submittedName>
        <fullName evidence="5">AraC family transcriptional regulator</fullName>
    </submittedName>
</protein>
<dbReference type="PANTHER" id="PTHR43130:SF3">
    <property type="entry name" value="HTH-TYPE TRANSCRIPTIONAL REGULATOR RV1931C"/>
    <property type="match status" value="1"/>
</dbReference>
<dbReference type="GO" id="GO:0043565">
    <property type="term" value="F:sequence-specific DNA binding"/>
    <property type="evidence" value="ECO:0007669"/>
    <property type="project" value="InterPro"/>
</dbReference>
<sequence length="344" mass="36767">MNVGFFLFDNALALDIAGPAEVFAAANRLRRSGEAYALSYWSPRGGPVVTASGMIIDTQPIAACTPDALSTLIVSGGIGLDDAARLRALVEPLEPIARGCERVCSVCSGAFILAAAGLLDDRRAVTHWEDVARFKTLFPAVHVETDPIYVQDGHIWTSAGVSAGIDLALALVEQDLGRRVALTVARQLVVFLHRPGGQAQYSKVLTGQIAAESRGATSRLGALSGWIADRLGERLDVERLARHCAMSSRSFARKFAACYGTTPARFVEDLRLEAAIGALEAGRTSIKRIAAETGFGDEERMRRVFHRRLGISPQSFRARFGQCAPSNPPPVSSGTDSTLHIAPA</sequence>
<evidence type="ECO:0000256" key="2">
    <source>
        <dbReference type="ARBA" id="ARBA00023163"/>
    </source>
</evidence>
<evidence type="ECO:0000256" key="1">
    <source>
        <dbReference type="ARBA" id="ARBA00023015"/>
    </source>
</evidence>
<dbReference type="PROSITE" id="PS01124">
    <property type="entry name" value="HTH_ARAC_FAMILY_2"/>
    <property type="match status" value="1"/>
</dbReference>
<feature type="domain" description="HTH araC/xylS-type" evidence="4">
    <location>
        <begin position="221"/>
        <end position="319"/>
    </location>
</feature>
<dbReference type="InterPro" id="IPR018060">
    <property type="entry name" value="HTH_AraC"/>
</dbReference>
<dbReference type="Gene3D" id="1.10.10.60">
    <property type="entry name" value="Homeodomain-like"/>
    <property type="match status" value="1"/>
</dbReference>